<evidence type="ECO:0000313" key="1">
    <source>
        <dbReference type="EMBL" id="QEE17266.1"/>
    </source>
</evidence>
<dbReference type="KEGG" id="psyt:DSAG12_03098"/>
<sequence>MISVSLSFNYLLVFHNENQSLLYFESAPSIAFDPLFIEKIRFNINRGYIQFRQIKGQIVHGMFEQFYLLLITSNLTKIILVLDNKPNEFADEALSAFAARFESRWENELQQFFSHYQGDNDIFFNESKNGQNIQALVNDIFQLNYHFPHHLGTPKTRLQGNYKKIWKIAQTLSQESGSILMRDLWFKSLNITKIDKNLIADIIYEFLSRGYIRPNPF</sequence>
<keyword evidence="2" id="KW-1185">Reference proteome</keyword>
<gene>
    <name evidence="1" type="ORF">DSAG12_03098</name>
</gene>
<evidence type="ECO:0000313" key="2">
    <source>
        <dbReference type="Proteomes" id="UP000321408"/>
    </source>
</evidence>
<dbReference type="RefSeq" id="WP_147664165.1">
    <property type="nucleotide sequence ID" value="NZ_CP042905.2"/>
</dbReference>
<protein>
    <submittedName>
        <fullName evidence="1">Uncharacterized protein</fullName>
    </submittedName>
</protein>
<proteinExistence type="predicted"/>
<reference evidence="1 2" key="2">
    <citation type="journal article" date="2024" name="Int. J. Syst. Evol. Microbiol.">
        <title>Promethearchaeum syntrophicum gen. nov., sp. nov., an anaerobic, obligately syntrophic archaeon, the first isolate of the lineage 'Asgard' archaea, and proposal of the new archaeal phylum Promethearchaeota phyl. nov. and kingdom Promethearchaeati regn. nov.</title>
        <authorList>
            <person name="Imachi H."/>
            <person name="Nobu M.K."/>
            <person name="Kato S."/>
            <person name="Takaki Y."/>
            <person name="Miyazaki M."/>
            <person name="Miyata M."/>
            <person name="Ogawara M."/>
            <person name="Saito Y."/>
            <person name="Sakai S."/>
            <person name="Tahara Y.O."/>
            <person name="Takano Y."/>
            <person name="Tasumi E."/>
            <person name="Uematsu K."/>
            <person name="Yoshimura T."/>
            <person name="Itoh T."/>
            <person name="Ohkuma M."/>
            <person name="Takai K."/>
        </authorList>
    </citation>
    <scope>NUCLEOTIDE SEQUENCE [LARGE SCALE GENOMIC DNA]</scope>
    <source>
        <strain evidence="1 2">MK-D1</strain>
    </source>
</reference>
<reference evidence="1 2" key="1">
    <citation type="journal article" date="2020" name="Nature">
        <title>Isolation of an archaeon at the prokaryote-eukaryote interface.</title>
        <authorList>
            <person name="Imachi H."/>
            <person name="Nobu M.K."/>
            <person name="Nakahara N."/>
            <person name="Morono Y."/>
            <person name="Ogawara M."/>
            <person name="Takaki Y."/>
            <person name="Takano Y."/>
            <person name="Uematsu K."/>
            <person name="Ikuta T."/>
            <person name="Ito M."/>
            <person name="Matsui Y."/>
            <person name="Miyazaki M."/>
            <person name="Murata K."/>
            <person name="Saito Y."/>
            <person name="Sakai S."/>
            <person name="Song C."/>
            <person name="Tasumi E."/>
            <person name="Yamanaka Y."/>
            <person name="Yamaguchi T."/>
            <person name="Kamagata Y."/>
            <person name="Tamaki H."/>
            <person name="Takai K."/>
        </authorList>
    </citation>
    <scope>NUCLEOTIDE SEQUENCE [LARGE SCALE GENOMIC DNA]</scope>
    <source>
        <strain evidence="1 2">MK-D1</strain>
    </source>
</reference>
<dbReference type="GeneID" id="41331070"/>
<dbReference type="AlphaFoldDB" id="A0A5B9DEV8"/>
<dbReference type="Proteomes" id="UP000321408">
    <property type="component" value="Chromosome"/>
</dbReference>
<accession>A0A5B9DEV8</accession>
<organism evidence="1 2">
    <name type="scientific">Promethearchaeum syntrophicum</name>
    <dbReference type="NCBI Taxonomy" id="2594042"/>
    <lineage>
        <taxon>Archaea</taxon>
        <taxon>Promethearchaeati</taxon>
        <taxon>Promethearchaeota</taxon>
        <taxon>Promethearchaeia</taxon>
        <taxon>Promethearchaeales</taxon>
        <taxon>Promethearchaeaceae</taxon>
        <taxon>Promethearchaeum</taxon>
    </lineage>
</organism>
<dbReference type="EMBL" id="CP042905">
    <property type="protein sequence ID" value="QEE17266.1"/>
    <property type="molecule type" value="Genomic_DNA"/>
</dbReference>
<name>A0A5B9DEV8_9ARCH</name>